<evidence type="ECO:0000313" key="3">
    <source>
        <dbReference type="Proteomes" id="UP001066276"/>
    </source>
</evidence>
<evidence type="ECO:0000313" key="2">
    <source>
        <dbReference type="EMBL" id="KAJ1165348.1"/>
    </source>
</evidence>
<protein>
    <submittedName>
        <fullName evidence="2">Uncharacterized protein</fullName>
    </submittedName>
</protein>
<dbReference type="Proteomes" id="UP001066276">
    <property type="component" value="Chromosome 4_2"/>
</dbReference>
<sequence>MDVVEVSASEVCVLHDVVMVVVAVHAVHAGVSADVTVRKEEEEEGETVEAADVCVCAEEIGDAPVAAVDPEDSEDEEAEDEAVDNRTSVI</sequence>
<gene>
    <name evidence="2" type="ORF">NDU88_005776</name>
</gene>
<reference evidence="2" key="1">
    <citation type="journal article" date="2022" name="bioRxiv">
        <title>Sequencing and chromosome-scale assembly of the giantPleurodeles waltlgenome.</title>
        <authorList>
            <person name="Brown T."/>
            <person name="Elewa A."/>
            <person name="Iarovenko S."/>
            <person name="Subramanian E."/>
            <person name="Araus A.J."/>
            <person name="Petzold A."/>
            <person name="Susuki M."/>
            <person name="Suzuki K.-i.T."/>
            <person name="Hayashi T."/>
            <person name="Toyoda A."/>
            <person name="Oliveira C."/>
            <person name="Osipova E."/>
            <person name="Leigh N.D."/>
            <person name="Simon A."/>
            <person name="Yun M.H."/>
        </authorList>
    </citation>
    <scope>NUCLEOTIDE SEQUENCE</scope>
    <source>
        <strain evidence="2">20211129_DDA</strain>
        <tissue evidence="2">Liver</tissue>
    </source>
</reference>
<proteinExistence type="predicted"/>
<organism evidence="2 3">
    <name type="scientific">Pleurodeles waltl</name>
    <name type="common">Iberian ribbed newt</name>
    <dbReference type="NCBI Taxonomy" id="8319"/>
    <lineage>
        <taxon>Eukaryota</taxon>
        <taxon>Metazoa</taxon>
        <taxon>Chordata</taxon>
        <taxon>Craniata</taxon>
        <taxon>Vertebrata</taxon>
        <taxon>Euteleostomi</taxon>
        <taxon>Amphibia</taxon>
        <taxon>Batrachia</taxon>
        <taxon>Caudata</taxon>
        <taxon>Salamandroidea</taxon>
        <taxon>Salamandridae</taxon>
        <taxon>Pleurodelinae</taxon>
        <taxon>Pleurodeles</taxon>
    </lineage>
</organism>
<accession>A0AAV7SMR0</accession>
<keyword evidence="3" id="KW-1185">Reference proteome</keyword>
<evidence type="ECO:0000256" key="1">
    <source>
        <dbReference type="SAM" id="MobiDB-lite"/>
    </source>
</evidence>
<feature type="compositionally biased region" description="Acidic residues" evidence="1">
    <location>
        <begin position="69"/>
        <end position="82"/>
    </location>
</feature>
<dbReference type="AlphaFoldDB" id="A0AAV7SMR0"/>
<comment type="caution">
    <text evidence="2">The sequence shown here is derived from an EMBL/GenBank/DDBJ whole genome shotgun (WGS) entry which is preliminary data.</text>
</comment>
<dbReference type="EMBL" id="JANPWB010000008">
    <property type="protein sequence ID" value="KAJ1165348.1"/>
    <property type="molecule type" value="Genomic_DNA"/>
</dbReference>
<name>A0AAV7SMR0_PLEWA</name>
<feature type="region of interest" description="Disordered" evidence="1">
    <location>
        <begin position="64"/>
        <end position="90"/>
    </location>
</feature>